<name>A0A9N8W299_9GLOM</name>
<feature type="compositionally biased region" description="Low complexity" evidence="1">
    <location>
        <begin position="428"/>
        <end position="443"/>
    </location>
</feature>
<dbReference type="InterPro" id="IPR011990">
    <property type="entry name" value="TPR-like_helical_dom_sf"/>
</dbReference>
<dbReference type="AlphaFoldDB" id="A0A9N8W299"/>
<organism evidence="2 3">
    <name type="scientific">Ambispora gerdemannii</name>
    <dbReference type="NCBI Taxonomy" id="144530"/>
    <lineage>
        <taxon>Eukaryota</taxon>
        <taxon>Fungi</taxon>
        <taxon>Fungi incertae sedis</taxon>
        <taxon>Mucoromycota</taxon>
        <taxon>Glomeromycotina</taxon>
        <taxon>Glomeromycetes</taxon>
        <taxon>Archaeosporales</taxon>
        <taxon>Ambisporaceae</taxon>
        <taxon>Ambispora</taxon>
    </lineage>
</organism>
<evidence type="ECO:0000313" key="3">
    <source>
        <dbReference type="Proteomes" id="UP000789831"/>
    </source>
</evidence>
<keyword evidence="3" id="KW-1185">Reference proteome</keyword>
<evidence type="ECO:0000313" key="2">
    <source>
        <dbReference type="EMBL" id="CAG8471653.1"/>
    </source>
</evidence>
<dbReference type="SUPFAM" id="SSF81901">
    <property type="entry name" value="HCP-like"/>
    <property type="match status" value="1"/>
</dbReference>
<comment type="caution">
    <text evidence="2">The sequence shown here is derived from an EMBL/GenBank/DDBJ whole genome shotgun (WGS) entry which is preliminary data.</text>
</comment>
<dbReference type="EMBL" id="CAJVPL010000243">
    <property type="protein sequence ID" value="CAG8471653.1"/>
    <property type="molecule type" value="Genomic_DNA"/>
</dbReference>
<reference evidence="2" key="1">
    <citation type="submission" date="2021-06" db="EMBL/GenBank/DDBJ databases">
        <authorList>
            <person name="Kallberg Y."/>
            <person name="Tangrot J."/>
            <person name="Rosling A."/>
        </authorList>
    </citation>
    <scope>NUCLEOTIDE SEQUENCE</scope>
    <source>
        <strain evidence="2">MT106</strain>
    </source>
</reference>
<feature type="compositionally biased region" description="Basic and acidic residues" evidence="1">
    <location>
        <begin position="558"/>
        <end position="570"/>
    </location>
</feature>
<dbReference type="OrthoDB" id="10420470at2759"/>
<protein>
    <submittedName>
        <fullName evidence="2">2508_t:CDS:1</fullName>
    </submittedName>
</protein>
<accession>A0A9N8W299</accession>
<sequence length="570" mass="64618">MPANSQSPHQNGPLNSLAINFLKQINKGTHYIEIVENIRNYLKQQKLSLSKLLEELQNKGTKQYKCLLGFCHEQIPECQDAAKAFAAYSVAAQNNFSYGYLFLAMCYENGTGVRQSFALKTIIKSGGDIVIYGDTDGLVFLSLGVQGTTYLQLLFPNQFFERIVIRGRDQTTPYKKSEDMREYTRSREIVLDFPDAVAVKIVSQNLKNAIFNPTYIDLYGWKVSSGAPVGFPPNLLIVTCTLISGQVKTDRIRCSDADIKLPQIQLAHEYQIQMVSNTLHNRLKPFDVGKKNEFGSKVTLWTDETKSRRLFFQTDYETNPNHDGPIVSIEIPNNLVFFHNLENWVYVNFDIADFKIQSKHDTNDKPIQINFQLNDKIPKNSNYMQISGIETAYPIQISGYLRATTKFKRPNAPASKPVIQNVNMKTSTSSISLSSPTSNNITPLTPHRRRGSIAEKFTTPIRRTSAHQGMITPEVTPPHRFQRQNTVEMELDGAISQVSLEQKAVINSGEYEDNCHPHKKNRFVVTHPGYEEEDDSPDLEARLTHLMNQKLSSSSKSKGKERADQHIPQF</sequence>
<feature type="region of interest" description="Disordered" evidence="1">
    <location>
        <begin position="428"/>
        <end position="447"/>
    </location>
</feature>
<feature type="region of interest" description="Disordered" evidence="1">
    <location>
        <begin position="546"/>
        <end position="570"/>
    </location>
</feature>
<dbReference type="Gene3D" id="1.25.40.10">
    <property type="entry name" value="Tetratricopeptide repeat domain"/>
    <property type="match status" value="1"/>
</dbReference>
<dbReference type="Proteomes" id="UP000789831">
    <property type="component" value="Unassembled WGS sequence"/>
</dbReference>
<proteinExistence type="predicted"/>
<gene>
    <name evidence="2" type="ORF">AGERDE_LOCUS2770</name>
</gene>
<evidence type="ECO:0000256" key="1">
    <source>
        <dbReference type="SAM" id="MobiDB-lite"/>
    </source>
</evidence>